<accession>A0AA48HGN9</accession>
<dbReference type="RefSeq" id="WP_316410466.1">
    <property type="nucleotide sequence ID" value="NZ_AP027081.1"/>
</dbReference>
<organism evidence="1 2">
    <name type="scientific">Mesoterricola sediminis</name>
    <dbReference type="NCBI Taxonomy" id="2927980"/>
    <lineage>
        <taxon>Bacteria</taxon>
        <taxon>Pseudomonadati</taxon>
        <taxon>Acidobacteriota</taxon>
        <taxon>Holophagae</taxon>
        <taxon>Holophagales</taxon>
        <taxon>Holophagaceae</taxon>
        <taxon>Mesoterricola</taxon>
    </lineage>
</organism>
<name>A0AA48HGN9_9BACT</name>
<evidence type="ECO:0000313" key="2">
    <source>
        <dbReference type="Proteomes" id="UP001228113"/>
    </source>
</evidence>
<dbReference type="KEGG" id="msea:METESE_28410"/>
<dbReference type="EMBL" id="AP027081">
    <property type="protein sequence ID" value="BDU77883.1"/>
    <property type="molecule type" value="Genomic_DNA"/>
</dbReference>
<gene>
    <name evidence="1" type="ORF">METESE_28410</name>
</gene>
<proteinExistence type="predicted"/>
<dbReference type="Proteomes" id="UP001228113">
    <property type="component" value="Chromosome"/>
</dbReference>
<evidence type="ECO:0000313" key="1">
    <source>
        <dbReference type="EMBL" id="BDU77883.1"/>
    </source>
</evidence>
<sequence>MTVVQGLALAAQDRLELVNRSGSPWSLSLVLGTREGCGTLTVLDKLTGARLRTLEKVPDRVDLGPGGRYILDFQRSGGFFRRNFILRDGFGSYVEYAAYSEYPTDKRLTFDLVGHQVGPLASMADDTLLEQRLRDAIPFSSEAITILPPDLRWPSLFGLSTVPKDLR</sequence>
<reference evidence="1" key="1">
    <citation type="journal article" date="2023" name="Int. J. Syst. Evol. Microbiol.">
        <title>Mesoterricola silvestris gen. nov., sp. nov., Mesoterricola sediminis sp. nov., Geothrix oryzae sp. nov., Geothrix edaphica sp. nov., Geothrix rubra sp. nov., and Geothrix limicola sp. nov., six novel members of Acidobacteriota isolated from soils.</title>
        <authorList>
            <person name="Itoh H."/>
            <person name="Sugisawa Y."/>
            <person name="Mise K."/>
            <person name="Xu Z."/>
            <person name="Kuniyasu M."/>
            <person name="Ushijima N."/>
            <person name="Kawano K."/>
            <person name="Kobayashi E."/>
            <person name="Shiratori Y."/>
            <person name="Masuda Y."/>
            <person name="Senoo K."/>
        </authorList>
    </citation>
    <scope>NUCLEOTIDE SEQUENCE</scope>
    <source>
        <strain evidence="1">W786</strain>
    </source>
</reference>
<dbReference type="AlphaFoldDB" id="A0AA48HGN9"/>
<keyword evidence="2" id="KW-1185">Reference proteome</keyword>
<protein>
    <submittedName>
        <fullName evidence="1">Uncharacterized protein</fullName>
    </submittedName>
</protein>